<evidence type="ECO:0000313" key="4">
    <source>
        <dbReference type="Proteomes" id="UP000199476"/>
    </source>
</evidence>
<dbReference type="STRING" id="321763.SAMN04488692_10920"/>
<evidence type="ECO:0000313" key="3">
    <source>
        <dbReference type="EMBL" id="SDL78103.1"/>
    </source>
</evidence>
<organism evidence="3 4">
    <name type="scientific">Halarsenatibacter silvermanii</name>
    <dbReference type="NCBI Taxonomy" id="321763"/>
    <lineage>
        <taxon>Bacteria</taxon>
        <taxon>Bacillati</taxon>
        <taxon>Bacillota</taxon>
        <taxon>Clostridia</taxon>
        <taxon>Halanaerobiales</taxon>
        <taxon>Halarsenatibacteraceae</taxon>
        <taxon>Halarsenatibacter</taxon>
    </lineage>
</organism>
<dbReference type="GO" id="GO:0009253">
    <property type="term" value="P:peptidoglycan catabolic process"/>
    <property type="evidence" value="ECO:0007669"/>
    <property type="project" value="InterPro"/>
</dbReference>
<dbReference type="SMART" id="SM00646">
    <property type="entry name" value="Ami_3"/>
    <property type="match status" value="1"/>
</dbReference>
<evidence type="ECO:0000259" key="2">
    <source>
        <dbReference type="SMART" id="SM00646"/>
    </source>
</evidence>
<name>A0A1G9MVE6_9FIRM</name>
<dbReference type="RefSeq" id="WP_089759754.1">
    <property type="nucleotide sequence ID" value="NZ_FNGO01000009.1"/>
</dbReference>
<proteinExistence type="predicted"/>
<accession>A0A1G9MVE6</accession>
<dbReference type="PANTHER" id="PTHR30404">
    <property type="entry name" value="N-ACETYLMURAMOYL-L-ALANINE AMIDASE"/>
    <property type="match status" value="1"/>
</dbReference>
<dbReference type="SUPFAM" id="SSF53187">
    <property type="entry name" value="Zn-dependent exopeptidases"/>
    <property type="match status" value="1"/>
</dbReference>
<dbReference type="AlphaFoldDB" id="A0A1G9MVE6"/>
<dbReference type="GO" id="GO:0030288">
    <property type="term" value="C:outer membrane-bounded periplasmic space"/>
    <property type="evidence" value="ECO:0007669"/>
    <property type="project" value="TreeGrafter"/>
</dbReference>
<evidence type="ECO:0000256" key="1">
    <source>
        <dbReference type="ARBA" id="ARBA00022801"/>
    </source>
</evidence>
<dbReference type="Pfam" id="PF01520">
    <property type="entry name" value="Amidase_3"/>
    <property type="match status" value="1"/>
</dbReference>
<sequence>MGRRIAIDPGHGGGDAGAVGKRTEEKKLNLELGAELFSRLLSLGHDPLLLRSGDYNMKLSKRVKNAGDWSADLFISLHHNGFHCGSARGCETFFYPGSKKGEKLAEEIQTGLIRLWGMPDRGIKKSKRLYVLRKTAMPAVLVEPLFVTNSCDEEILLGADYFSETAGCLAQKLHCIDL</sequence>
<keyword evidence="4" id="KW-1185">Reference proteome</keyword>
<keyword evidence="1" id="KW-0378">Hydrolase</keyword>
<dbReference type="InterPro" id="IPR050695">
    <property type="entry name" value="N-acetylmuramoyl_amidase_3"/>
</dbReference>
<gene>
    <name evidence="3" type="ORF">SAMN04488692_10920</name>
</gene>
<dbReference type="EMBL" id="FNGO01000009">
    <property type="protein sequence ID" value="SDL78103.1"/>
    <property type="molecule type" value="Genomic_DNA"/>
</dbReference>
<dbReference type="OrthoDB" id="9772024at2"/>
<dbReference type="CDD" id="cd02696">
    <property type="entry name" value="MurNAc-LAA"/>
    <property type="match status" value="1"/>
</dbReference>
<dbReference type="PANTHER" id="PTHR30404:SF0">
    <property type="entry name" value="N-ACETYLMURAMOYL-L-ALANINE AMIDASE AMIC"/>
    <property type="match status" value="1"/>
</dbReference>
<feature type="domain" description="MurNAc-LAA" evidence="2">
    <location>
        <begin position="63"/>
        <end position="174"/>
    </location>
</feature>
<dbReference type="Gene3D" id="3.40.630.40">
    <property type="entry name" value="Zn-dependent exopeptidases"/>
    <property type="match status" value="1"/>
</dbReference>
<dbReference type="InterPro" id="IPR002508">
    <property type="entry name" value="MurNAc-LAA_cat"/>
</dbReference>
<dbReference type="Proteomes" id="UP000199476">
    <property type="component" value="Unassembled WGS sequence"/>
</dbReference>
<protein>
    <submittedName>
        <fullName evidence="3">N-acetylmuramoyl-L-alanine amidase</fullName>
    </submittedName>
</protein>
<reference evidence="3 4" key="1">
    <citation type="submission" date="2016-10" db="EMBL/GenBank/DDBJ databases">
        <authorList>
            <person name="de Groot N.N."/>
        </authorList>
    </citation>
    <scope>NUCLEOTIDE SEQUENCE [LARGE SCALE GENOMIC DNA]</scope>
    <source>
        <strain evidence="3 4">SLAS-1</strain>
    </source>
</reference>
<dbReference type="GO" id="GO:0008745">
    <property type="term" value="F:N-acetylmuramoyl-L-alanine amidase activity"/>
    <property type="evidence" value="ECO:0007669"/>
    <property type="project" value="InterPro"/>
</dbReference>